<reference evidence="1 2" key="1">
    <citation type="submission" date="2020-08" db="EMBL/GenBank/DDBJ databases">
        <authorList>
            <person name="Koutsovoulos G."/>
            <person name="Danchin GJ E."/>
        </authorList>
    </citation>
    <scope>NUCLEOTIDE SEQUENCE [LARGE SCALE GENOMIC DNA]</scope>
</reference>
<evidence type="ECO:0000313" key="1">
    <source>
        <dbReference type="EMBL" id="CAD2165021.1"/>
    </source>
</evidence>
<gene>
    <name evidence="1" type="ORF">MENT_LOCUS16913</name>
</gene>
<accession>A0A6V7USP1</accession>
<name>A0A6V7USP1_MELEN</name>
<organism evidence="1 2">
    <name type="scientific">Meloidogyne enterolobii</name>
    <name type="common">Root-knot nematode worm</name>
    <name type="synonym">Meloidogyne mayaguensis</name>
    <dbReference type="NCBI Taxonomy" id="390850"/>
    <lineage>
        <taxon>Eukaryota</taxon>
        <taxon>Metazoa</taxon>
        <taxon>Ecdysozoa</taxon>
        <taxon>Nematoda</taxon>
        <taxon>Chromadorea</taxon>
        <taxon>Rhabditida</taxon>
        <taxon>Tylenchina</taxon>
        <taxon>Tylenchomorpha</taxon>
        <taxon>Tylenchoidea</taxon>
        <taxon>Meloidogynidae</taxon>
        <taxon>Meloidogyninae</taxon>
        <taxon>Meloidogyne</taxon>
    </lineage>
</organism>
<dbReference type="AlphaFoldDB" id="A0A6V7USP1"/>
<protein>
    <submittedName>
        <fullName evidence="1">Uncharacterized protein</fullName>
    </submittedName>
</protein>
<dbReference type="Proteomes" id="UP000580250">
    <property type="component" value="Unassembled WGS sequence"/>
</dbReference>
<proteinExistence type="predicted"/>
<sequence length="47" mass="5628">MNGQTNKHWQKNAGGFFYFFRSDTFLQIKEFDGPRQYFSTFALILMV</sequence>
<comment type="caution">
    <text evidence="1">The sequence shown here is derived from an EMBL/GenBank/DDBJ whole genome shotgun (WGS) entry which is preliminary data.</text>
</comment>
<evidence type="ECO:0000313" key="2">
    <source>
        <dbReference type="Proteomes" id="UP000580250"/>
    </source>
</evidence>
<dbReference type="EMBL" id="CAJEWN010000106">
    <property type="protein sequence ID" value="CAD2165021.1"/>
    <property type="molecule type" value="Genomic_DNA"/>
</dbReference>